<keyword evidence="1" id="KW-0805">Transcription regulation</keyword>
<keyword evidence="3" id="KW-0804">Transcription</keyword>
<name>E4RNI2_HALHG</name>
<evidence type="ECO:0000256" key="2">
    <source>
        <dbReference type="ARBA" id="ARBA00023125"/>
    </source>
</evidence>
<dbReference type="AlphaFoldDB" id="E4RNI2"/>
<feature type="domain" description="HTH deoR-type" evidence="4">
    <location>
        <begin position="3"/>
        <end position="58"/>
    </location>
</feature>
<dbReference type="RefSeq" id="WP_013404623.1">
    <property type="nucleotide sequence ID" value="NC_014654.1"/>
</dbReference>
<dbReference type="PROSITE" id="PS51000">
    <property type="entry name" value="HTH_DEOR_2"/>
    <property type="match status" value="1"/>
</dbReference>
<reference evidence="5 6" key="1">
    <citation type="submission" date="2010-11" db="EMBL/GenBank/DDBJ databases">
        <title>Complete sequence of Halanaerobium sp. sapolanicus.</title>
        <authorList>
            <consortium name="US DOE Joint Genome Institute"/>
            <person name="Lucas S."/>
            <person name="Copeland A."/>
            <person name="Lapidus A."/>
            <person name="Cheng J.-F."/>
            <person name="Bruce D."/>
            <person name="Goodwin L."/>
            <person name="Pitluck S."/>
            <person name="Davenport K."/>
            <person name="Detter J.C."/>
            <person name="Han C."/>
            <person name="Tapia R."/>
            <person name="Land M."/>
            <person name="Hauser L."/>
            <person name="Jeffries C."/>
            <person name="Kyrpides N."/>
            <person name="Ivanova N."/>
            <person name="Mikhailova N."/>
            <person name="Begemann M.B."/>
            <person name="Mormile M.R."/>
            <person name="Wall J.D."/>
            <person name="Elias D.A."/>
            <person name="Woyke T."/>
        </authorList>
    </citation>
    <scope>NUCLEOTIDE SEQUENCE [LARGE SCALE GENOMIC DNA]</scope>
    <source>
        <strain evidence="6">sapolanicus</strain>
    </source>
</reference>
<dbReference type="InterPro" id="IPR001034">
    <property type="entry name" value="DeoR_HTH"/>
</dbReference>
<evidence type="ECO:0000313" key="6">
    <source>
        <dbReference type="Proteomes" id="UP000007434"/>
    </source>
</evidence>
<gene>
    <name evidence="5" type="ordered locus">Halsa_0017</name>
</gene>
<dbReference type="Pfam" id="PF00455">
    <property type="entry name" value="DeoRC"/>
    <property type="match status" value="1"/>
</dbReference>
<dbReference type="InterPro" id="IPR036390">
    <property type="entry name" value="WH_DNA-bd_sf"/>
</dbReference>
<dbReference type="InterPro" id="IPR050313">
    <property type="entry name" value="Carb_Metab_HTH_regulators"/>
</dbReference>
<sequence length="253" mass="28514">MFAEERRKEIIKTLENSKRASVNELSEEFDVSRATIRRDLSELEKEGFLRRTHGGAILSGSSKLEPSYKEKEDHFASEKAAIGKKAAEIIKDGDTIYIDAGTTTRNIIDHLKGKNNLTIVSNAHHIIKRVKDSEIDCELVVVGGSFKKTTEAMIGPMAEDFLEKLRVDKAFIGVNGFNLEAGATTPDPKEAKIKEIAVSIAAENFFLFDRSKWEEVYFCRFADLNMIDFIITDQLAREKEKALKEKNIQIIKA</sequence>
<dbReference type="InterPro" id="IPR000524">
    <property type="entry name" value="Tscrpt_reg_HTH_GntR"/>
</dbReference>
<dbReference type="SUPFAM" id="SSF100950">
    <property type="entry name" value="NagB/RpiA/CoA transferase-like"/>
    <property type="match status" value="1"/>
</dbReference>
<dbReference type="InterPro" id="IPR018356">
    <property type="entry name" value="Tscrpt_reg_HTH_DeoR_CS"/>
</dbReference>
<evidence type="ECO:0000259" key="4">
    <source>
        <dbReference type="PROSITE" id="PS51000"/>
    </source>
</evidence>
<dbReference type="InterPro" id="IPR014036">
    <property type="entry name" value="DeoR-like_C"/>
</dbReference>
<dbReference type="SUPFAM" id="SSF46785">
    <property type="entry name" value="Winged helix' DNA-binding domain"/>
    <property type="match status" value="1"/>
</dbReference>
<dbReference type="SMART" id="SM00420">
    <property type="entry name" value="HTH_DEOR"/>
    <property type="match status" value="1"/>
</dbReference>
<dbReference type="SMART" id="SM01134">
    <property type="entry name" value="DeoRC"/>
    <property type="match status" value="1"/>
</dbReference>
<evidence type="ECO:0000313" key="5">
    <source>
        <dbReference type="EMBL" id="ADQ13517.1"/>
    </source>
</evidence>
<keyword evidence="6" id="KW-1185">Reference proteome</keyword>
<dbReference type="InterPro" id="IPR037171">
    <property type="entry name" value="NagB/RpiA_transferase-like"/>
</dbReference>
<proteinExistence type="predicted"/>
<dbReference type="EMBL" id="CP002304">
    <property type="protein sequence ID" value="ADQ13517.1"/>
    <property type="molecule type" value="Genomic_DNA"/>
</dbReference>
<organism evidence="5 6">
    <name type="scientific">Halanaerobium hydrogeniformans</name>
    <name type="common">Halanaerobium sp. (strain sapolanicus)</name>
    <dbReference type="NCBI Taxonomy" id="656519"/>
    <lineage>
        <taxon>Bacteria</taxon>
        <taxon>Bacillati</taxon>
        <taxon>Bacillota</taxon>
        <taxon>Clostridia</taxon>
        <taxon>Halanaerobiales</taxon>
        <taxon>Halanaerobiaceae</taxon>
        <taxon>Halanaerobium</taxon>
    </lineage>
</organism>
<keyword evidence="2" id="KW-0238">DNA-binding</keyword>
<dbReference type="PRINTS" id="PR00037">
    <property type="entry name" value="HTHLACR"/>
</dbReference>
<evidence type="ECO:0000256" key="1">
    <source>
        <dbReference type="ARBA" id="ARBA00023015"/>
    </source>
</evidence>
<protein>
    <submittedName>
        <fullName evidence="5">Transcriptional regulator, DeoR family</fullName>
    </submittedName>
</protein>
<dbReference type="Proteomes" id="UP000007434">
    <property type="component" value="Chromosome"/>
</dbReference>
<dbReference type="PANTHER" id="PTHR30363:SF44">
    <property type="entry name" value="AGA OPERON TRANSCRIPTIONAL REPRESSOR-RELATED"/>
    <property type="match status" value="1"/>
</dbReference>
<dbReference type="Gene3D" id="3.40.50.1360">
    <property type="match status" value="1"/>
</dbReference>
<dbReference type="InterPro" id="IPR036388">
    <property type="entry name" value="WH-like_DNA-bd_sf"/>
</dbReference>
<dbReference type="PROSITE" id="PS00894">
    <property type="entry name" value="HTH_DEOR_1"/>
    <property type="match status" value="1"/>
</dbReference>
<dbReference type="Gene3D" id="1.10.10.10">
    <property type="entry name" value="Winged helix-like DNA-binding domain superfamily/Winged helix DNA-binding domain"/>
    <property type="match status" value="1"/>
</dbReference>
<dbReference type="eggNOG" id="COG1349">
    <property type="taxonomic scope" value="Bacteria"/>
</dbReference>
<dbReference type="Pfam" id="PF08220">
    <property type="entry name" value="HTH_DeoR"/>
    <property type="match status" value="1"/>
</dbReference>
<evidence type="ECO:0000256" key="3">
    <source>
        <dbReference type="ARBA" id="ARBA00023163"/>
    </source>
</evidence>
<dbReference type="PANTHER" id="PTHR30363">
    <property type="entry name" value="HTH-TYPE TRANSCRIPTIONAL REGULATOR SRLR-RELATED"/>
    <property type="match status" value="1"/>
</dbReference>
<dbReference type="KEGG" id="has:Halsa_0017"/>
<dbReference type="GO" id="GO:0003700">
    <property type="term" value="F:DNA-binding transcription factor activity"/>
    <property type="evidence" value="ECO:0007669"/>
    <property type="project" value="InterPro"/>
</dbReference>
<dbReference type="HOGENOM" id="CLU_060699_1_4_9"/>
<dbReference type="GO" id="GO:0003677">
    <property type="term" value="F:DNA binding"/>
    <property type="evidence" value="ECO:0007669"/>
    <property type="project" value="UniProtKB-KW"/>
</dbReference>
<dbReference type="STRING" id="656519.Halsa_0017"/>
<accession>E4RNI2</accession>
<reference evidence="5 6" key="2">
    <citation type="journal article" date="2011" name="J. Bacteriol.">
        <title>Complete Genome Sequence of the Haloalkaliphilic, Hydrogen Producing Halanaerobium hydrogenoformans.</title>
        <authorList>
            <person name="Brown S.D."/>
            <person name="Begemann M.B."/>
            <person name="Mormile M.R."/>
            <person name="Wall J.D."/>
            <person name="Han C.S."/>
            <person name="Goodwin L.A."/>
            <person name="Pitluck S."/>
            <person name="Land M.L."/>
            <person name="Hauser L.J."/>
            <person name="Elias D.A."/>
        </authorList>
    </citation>
    <scope>NUCLEOTIDE SEQUENCE [LARGE SCALE GENOMIC DNA]</scope>
    <source>
        <strain evidence="6">sapolanicus</strain>
    </source>
</reference>
<dbReference type="OrthoDB" id="9797223at2"/>
<dbReference type="PRINTS" id="PR00035">
    <property type="entry name" value="HTHGNTR"/>
</dbReference>